<evidence type="ECO:0000259" key="2">
    <source>
        <dbReference type="Pfam" id="PF00024"/>
    </source>
</evidence>
<accession>A0A1I7VLE6</accession>
<reference evidence="4" key="2">
    <citation type="submission" date="2016-11" db="UniProtKB">
        <authorList>
            <consortium name="WormBaseParasite"/>
        </authorList>
    </citation>
    <scope>IDENTIFICATION</scope>
</reference>
<feature type="chain" id="PRO_5009310206" evidence="1">
    <location>
        <begin position="32"/>
        <end position="431"/>
    </location>
</feature>
<sequence>MTNTVSFTDSSINLLLFLLLSLSSEVGDCNASIDALKPCFEEHTDQRLSNLLPYHSEWRMKTPGQCLLFCALSSSRCRSTVHDTFQHICYYFLHDGQEYARTARGMLLPTWNFSSPSVSLIDQFLNGSNLAFLDSEFAISGISSSTPKYDTSTSFTELQWPAVAHSNPLIHVPPGGRAITPTPYFDYFDNQQKFKKHEKFDESNPTIATSIMTTDKTVISASSITVSAFASWPIALSKVLSDGEDQRLRRICPTDTSFRIFVANLSNVLIHAQRRFALEQSTHETRSSDDALSFVGNIGNLPAVGANFGKNRQKDDVNLNKLLKATPEDVRQLMNAEKLDESTNETSLNAEKSIVDRLTPISAYCNCTAVVCESNEREVWLIVENAVLRTDQLQKKASAGSYKSCRAKCNLITVRLLIFTIHKANLPNRNQ</sequence>
<dbReference type="eggNOG" id="ENOG502RZWA">
    <property type="taxonomic scope" value="Eukaryota"/>
</dbReference>
<evidence type="ECO:0000256" key="1">
    <source>
        <dbReference type="SAM" id="SignalP"/>
    </source>
</evidence>
<evidence type="ECO:0000313" key="3">
    <source>
        <dbReference type="Proteomes" id="UP000095285"/>
    </source>
</evidence>
<protein>
    <submittedName>
        <fullName evidence="4">Apple domain-containing protein</fullName>
    </submittedName>
</protein>
<dbReference type="AlphaFoldDB" id="A0A1I7VLE6"/>
<keyword evidence="3" id="KW-1185">Reference proteome</keyword>
<feature type="signal peptide" evidence="1">
    <location>
        <begin position="1"/>
        <end position="31"/>
    </location>
</feature>
<name>A0A1I7VLE6_LOALO</name>
<dbReference type="InterPro" id="IPR003609">
    <property type="entry name" value="Pan_app"/>
</dbReference>
<dbReference type="Proteomes" id="UP000095285">
    <property type="component" value="Unassembled WGS sequence"/>
</dbReference>
<dbReference type="Pfam" id="PF00024">
    <property type="entry name" value="PAN_1"/>
    <property type="match status" value="1"/>
</dbReference>
<dbReference type="STRING" id="7209.A0A1I7VLE6"/>
<proteinExistence type="predicted"/>
<reference evidence="3" key="1">
    <citation type="submission" date="2012-04" db="EMBL/GenBank/DDBJ databases">
        <title>The Genome Sequence of Loa loa.</title>
        <authorList>
            <consortium name="The Broad Institute Genome Sequencing Platform"/>
            <consortium name="Broad Institute Genome Sequencing Center for Infectious Disease"/>
            <person name="Nutman T.B."/>
            <person name="Fink D.L."/>
            <person name="Russ C."/>
            <person name="Young S."/>
            <person name="Zeng Q."/>
            <person name="Gargeya S."/>
            <person name="Alvarado L."/>
            <person name="Berlin A."/>
            <person name="Chapman S.B."/>
            <person name="Chen Z."/>
            <person name="Freedman E."/>
            <person name="Gellesch M."/>
            <person name="Goldberg J."/>
            <person name="Griggs A."/>
            <person name="Gujja S."/>
            <person name="Heilman E.R."/>
            <person name="Heiman D."/>
            <person name="Howarth C."/>
            <person name="Mehta T."/>
            <person name="Neiman D."/>
            <person name="Pearson M."/>
            <person name="Roberts A."/>
            <person name="Saif S."/>
            <person name="Shea T."/>
            <person name="Shenoy N."/>
            <person name="Sisk P."/>
            <person name="Stolte C."/>
            <person name="Sykes S."/>
            <person name="White J."/>
            <person name="Yandava C."/>
            <person name="Haas B."/>
            <person name="Henn M.R."/>
            <person name="Nusbaum C."/>
            <person name="Birren B."/>
        </authorList>
    </citation>
    <scope>NUCLEOTIDE SEQUENCE [LARGE SCALE GENOMIC DNA]</scope>
</reference>
<feature type="domain" description="Apple" evidence="2">
    <location>
        <begin position="39"/>
        <end position="99"/>
    </location>
</feature>
<organism evidence="3 4">
    <name type="scientific">Loa loa</name>
    <name type="common">Eye worm</name>
    <name type="synonym">Filaria loa</name>
    <dbReference type="NCBI Taxonomy" id="7209"/>
    <lineage>
        <taxon>Eukaryota</taxon>
        <taxon>Metazoa</taxon>
        <taxon>Ecdysozoa</taxon>
        <taxon>Nematoda</taxon>
        <taxon>Chromadorea</taxon>
        <taxon>Rhabditida</taxon>
        <taxon>Spirurina</taxon>
        <taxon>Spiruromorpha</taxon>
        <taxon>Filarioidea</taxon>
        <taxon>Onchocercidae</taxon>
        <taxon>Loa</taxon>
    </lineage>
</organism>
<evidence type="ECO:0000313" key="4">
    <source>
        <dbReference type="WBParaSite" id="EN70_3863"/>
    </source>
</evidence>
<dbReference type="WBParaSite" id="EN70_3863">
    <property type="protein sequence ID" value="EN70_3863"/>
    <property type="gene ID" value="EN70_3863"/>
</dbReference>
<keyword evidence="1" id="KW-0732">Signal</keyword>